<evidence type="ECO:0000256" key="7">
    <source>
        <dbReference type="SAM" id="MobiDB-lite"/>
    </source>
</evidence>
<protein>
    <recommendedName>
        <fullName evidence="6">Endonuclease V</fullName>
        <ecNumber evidence="6">3.1.21.7</ecNumber>
    </recommendedName>
    <alternativeName>
        <fullName evidence="6">Deoxyinosine 3'endonuclease</fullName>
    </alternativeName>
    <alternativeName>
        <fullName evidence="6">Deoxyribonuclease V</fullName>
        <shortName evidence="6">DNase V</shortName>
    </alternativeName>
</protein>
<accession>A0A8A4TU41</accession>
<feature type="region of interest" description="Disordered" evidence="7">
    <location>
        <begin position="215"/>
        <end position="234"/>
    </location>
</feature>
<dbReference type="GO" id="GO:0000287">
    <property type="term" value="F:magnesium ion binding"/>
    <property type="evidence" value="ECO:0007669"/>
    <property type="project" value="UniProtKB-UniRule"/>
</dbReference>
<keyword evidence="6" id="KW-0234">DNA repair</keyword>
<dbReference type="CDD" id="cd06559">
    <property type="entry name" value="Endonuclease_V"/>
    <property type="match status" value="1"/>
</dbReference>
<evidence type="ECO:0000256" key="4">
    <source>
        <dbReference type="ARBA" id="ARBA00022759"/>
    </source>
</evidence>
<dbReference type="HAMAP" id="MF_00801">
    <property type="entry name" value="Endonuclease_5"/>
    <property type="match status" value="1"/>
</dbReference>
<dbReference type="Gene3D" id="3.30.2170.10">
    <property type="entry name" value="archaeoglobus fulgidus dsm 4304 superfamily"/>
    <property type="match status" value="1"/>
</dbReference>
<comment type="cofactor">
    <cofactor evidence="6">
        <name>Mg(2+)</name>
        <dbReference type="ChEBI" id="CHEBI:18420"/>
    </cofactor>
</comment>
<keyword evidence="4 6" id="KW-0255">Endonuclease</keyword>
<dbReference type="GO" id="GO:0003727">
    <property type="term" value="F:single-stranded RNA binding"/>
    <property type="evidence" value="ECO:0007669"/>
    <property type="project" value="TreeGrafter"/>
</dbReference>
<dbReference type="AlphaFoldDB" id="A0A8A4TU41"/>
<keyword evidence="6" id="KW-0479">Metal-binding</keyword>
<organism evidence="8 9">
    <name type="scientific">Sulfidibacter corallicola</name>
    <dbReference type="NCBI Taxonomy" id="2818388"/>
    <lineage>
        <taxon>Bacteria</taxon>
        <taxon>Pseudomonadati</taxon>
        <taxon>Acidobacteriota</taxon>
        <taxon>Holophagae</taxon>
        <taxon>Acanthopleuribacterales</taxon>
        <taxon>Acanthopleuribacteraceae</taxon>
        <taxon>Sulfidibacter</taxon>
    </lineage>
</organism>
<reference evidence="8" key="1">
    <citation type="submission" date="2021-03" db="EMBL/GenBank/DDBJ databases">
        <title>Acanthopleuribacteraceae sp. M133.</title>
        <authorList>
            <person name="Wang G."/>
        </authorList>
    </citation>
    <scope>NUCLEOTIDE SEQUENCE</scope>
    <source>
        <strain evidence="8">M133</strain>
    </source>
</reference>
<gene>
    <name evidence="6 8" type="primary">nfi</name>
    <name evidence="8" type="ORF">J3U87_11310</name>
</gene>
<dbReference type="GO" id="GO:0006281">
    <property type="term" value="P:DNA repair"/>
    <property type="evidence" value="ECO:0007669"/>
    <property type="project" value="UniProtKB-UniRule"/>
</dbReference>
<comment type="function">
    <text evidence="6">DNA repair enzyme involved in the repair of deaminated bases. Selectively cleaves double-stranded DNA at the second phosphodiester bond 3' to a deoxyinosine leaving behind the intact lesion on the nicked DNA.</text>
</comment>
<dbReference type="EC" id="3.1.21.7" evidence="6"/>
<dbReference type="GO" id="GO:0043737">
    <property type="term" value="F:deoxyribonuclease V activity"/>
    <property type="evidence" value="ECO:0007669"/>
    <property type="project" value="UniProtKB-UniRule"/>
</dbReference>
<evidence type="ECO:0000256" key="5">
    <source>
        <dbReference type="ARBA" id="ARBA00022801"/>
    </source>
</evidence>
<dbReference type="Pfam" id="PF04493">
    <property type="entry name" value="Endonuclease_5"/>
    <property type="match status" value="1"/>
</dbReference>
<evidence type="ECO:0000256" key="2">
    <source>
        <dbReference type="ARBA" id="ARBA00022490"/>
    </source>
</evidence>
<evidence type="ECO:0000313" key="8">
    <source>
        <dbReference type="EMBL" id="QTD53040.1"/>
    </source>
</evidence>
<dbReference type="KEGG" id="scor:J3U87_11310"/>
<name>A0A8A4TU41_SULCO</name>
<sequence length="234" mass="25660">MHIRKLHPWDLDTKQAADVQRELAAEVILTDRLDPIEYVAGIDVGYEDGNTVTRAAVAVLNFPSLTLADWILVKRPTTFPYIPGYLSFREVPAIIDALEQLKVTPNILFCDGHGTIHPRRFGIACHLGILTGLPAVGVGKTPYVGKHDPLADTKGSWQPIRHKEEVIGAAVRTRVGVKPIYVSPGHRICLETAISLVLKCTLGYKQPETTRWSHRLASGPPIPEEKLAGGLTLS</sequence>
<dbReference type="EMBL" id="CP071793">
    <property type="protein sequence ID" value="QTD53040.1"/>
    <property type="molecule type" value="Genomic_DNA"/>
</dbReference>
<dbReference type="GO" id="GO:0005737">
    <property type="term" value="C:cytoplasm"/>
    <property type="evidence" value="ECO:0007669"/>
    <property type="project" value="UniProtKB-SubCell"/>
</dbReference>
<keyword evidence="5 6" id="KW-0378">Hydrolase</keyword>
<feature type="site" description="Interaction with target DNA" evidence="6">
    <location>
        <position position="81"/>
    </location>
</feature>
<dbReference type="NCBIfam" id="NF008629">
    <property type="entry name" value="PRK11617.1"/>
    <property type="match status" value="1"/>
</dbReference>
<evidence type="ECO:0000256" key="3">
    <source>
        <dbReference type="ARBA" id="ARBA00022722"/>
    </source>
</evidence>
<comment type="similarity">
    <text evidence="6">Belongs to the endonuclease V family.</text>
</comment>
<keyword evidence="6" id="KW-0227">DNA damage</keyword>
<keyword evidence="6" id="KW-0460">Magnesium</keyword>
<feature type="binding site" evidence="6">
    <location>
        <position position="43"/>
    </location>
    <ligand>
        <name>Mg(2+)</name>
        <dbReference type="ChEBI" id="CHEBI:18420"/>
    </ligand>
</feature>
<keyword evidence="2 6" id="KW-0963">Cytoplasm</keyword>
<dbReference type="PANTHER" id="PTHR28511">
    <property type="entry name" value="ENDONUCLEASE V"/>
    <property type="match status" value="1"/>
</dbReference>
<keyword evidence="9" id="KW-1185">Reference proteome</keyword>
<comment type="catalytic activity">
    <reaction evidence="6">
        <text>Endonucleolytic cleavage at apurinic or apyrimidinic sites to products with a 5'-phosphate.</text>
        <dbReference type="EC" id="3.1.21.7"/>
    </reaction>
</comment>
<evidence type="ECO:0000256" key="6">
    <source>
        <dbReference type="HAMAP-Rule" id="MF_00801"/>
    </source>
</evidence>
<feature type="binding site" evidence="6">
    <location>
        <position position="111"/>
    </location>
    <ligand>
        <name>Mg(2+)</name>
        <dbReference type="ChEBI" id="CHEBI:18420"/>
    </ligand>
</feature>
<keyword evidence="3 6" id="KW-0540">Nuclease</keyword>
<comment type="subcellular location">
    <subcellularLocation>
        <location evidence="1 6">Cytoplasm</location>
    </subcellularLocation>
</comment>
<proteinExistence type="inferred from homology"/>
<dbReference type="Proteomes" id="UP000663929">
    <property type="component" value="Chromosome"/>
</dbReference>
<evidence type="ECO:0000313" key="9">
    <source>
        <dbReference type="Proteomes" id="UP000663929"/>
    </source>
</evidence>
<dbReference type="GO" id="GO:0016891">
    <property type="term" value="F:RNA endonuclease activity producing 5'-phosphomonoesters, hydrolytic mechanism"/>
    <property type="evidence" value="ECO:0007669"/>
    <property type="project" value="TreeGrafter"/>
</dbReference>
<dbReference type="InterPro" id="IPR007581">
    <property type="entry name" value="Endonuclease-V"/>
</dbReference>
<evidence type="ECO:0000256" key="1">
    <source>
        <dbReference type="ARBA" id="ARBA00004496"/>
    </source>
</evidence>
<dbReference type="RefSeq" id="WP_237383139.1">
    <property type="nucleotide sequence ID" value="NZ_CP071793.1"/>
</dbReference>
<dbReference type="PANTHER" id="PTHR28511:SF1">
    <property type="entry name" value="ENDONUCLEASE V"/>
    <property type="match status" value="1"/>
</dbReference>